<accession>I0V0W2</accession>
<organism evidence="1 2">
    <name type="scientific">Saccharomonospora xinjiangensis XJ-54</name>
    <dbReference type="NCBI Taxonomy" id="882086"/>
    <lineage>
        <taxon>Bacteria</taxon>
        <taxon>Bacillati</taxon>
        <taxon>Actinomycetota</taxon>
        <taxon>Actinomycetes</taxon>
        <taxon>Pseudonocardiales</taxon>
        <taxon>Pseudonocardiaceae</taxon>
        <taxon>Saccharomonospora</taxon>
    </lineage>
</organism>
<dbReference type="AlphaFoldDB" id="I0V0W2"/>
<dbReference type="Proteomes" id="UP000004691">
    <property type="component" value="Unassembled WGS sequence"/>
</dbReference>
<dbReference type="EMBL" id="JH636049">
    <property type="protein sequence ID" value="EID53765.1"/>
    <property type="molecule type" value="Genomic_DNA"/>
</dbReference>
<evidence type="ECO:0000313" key="2">
    <source>
        <dbReference type="Proteomes" id="UP000004691"/>
    </source>
</evidence>
<keyword evidence="2" id="KW-1185">Reference proteome</keyword>
<evidence type="ECO:0000313" key="1">
    <source>
        <dbReference type="EMBL" id="EID53765.1"/>
    </source>
</evidence>
<dbReference type="HOGENOM" id="CLU_3221680_0_0_11"/>
<name>I0V0W2_9PSEU</name>
<proteinExistence type="predicted"/>
<dbReference type="STRING" id="882086.SacxiDRAFT_1518"/>
<gene>
    <name evidence="1" type="ORF">SacxiDRAFT_1518</name>
</gene>
<sequence>MTGWPPGYAGGATLTGRTVFTSGVSERDFRHTAQLRRGAVTEFT</sequence>
<protein>
    <submittedName>
        <fullName evidence="1">Uncharacterized protein</fullName>
    </submittedName>
</protein>
<reference evidence="1 2" key="1">
    <citation type="submission" date="2012-01" db="EMBL/GenBank/DDBJ databases">
        <title>Improved High-Quality Draft sequence of Saccharomonospora xinjiangensis XJ-54.</title>
        <authorList>
            <consortium name="US DOE Joint Genome Institute"/>
            <person name="Lucas S."/>
            <person name="Han J."/>
            <person name="Lapidus A."/>
            <person name="Cheng J.-F."/>
            <person name="Goodwin L."/>
            <person name="Pitluck S."/>
            <person name="Peters L."/>
            <person name="Mikhailova N."/>
            <person name="Teshima H."/>
            <person name="Detter J.C."/>
            <person name="Han C."/>
            <person name="Tapia R."/>
            <person name="Land M."/>
            <person name="Hauser L."/>
            <person name="Kyrpides N."/>
            <person name="Ivanova N."/>
            <person name="Pagani I."/>
            <person name="Brambilla E.-M."/>
            <person name="Klenk H.-P."/>
            <person name="Woyke T."/>
        </authorList>
    </citation>
    <scope>NUCLEOTIDE SEQUENCE [LARGE SCALE GENOMIC DNA]</scope>
    <source>
        <strain evidence="1 2">XJ-54</strain>
    </source>
</reference>